<dbReference type="NCBIfam" id="TIGR03011">
    <property type="entry name" value="sulf_tusB_dsrH"/>
    <property type="match status" value="1"/>
</dbReference>
<evidence type="ECO:0000313" key="1">
    <source>
        <dbReference type="EMBL" id="WGS64320.1"/>
    </source>
</evidence>
<dbReference type="SUPFAM" id="SSF75169">
    <property type="entry name" value="DsrEFH-like"/>
    <property type="match status" value="1"/>
</dbReference>
<keyword evidence="2" id="KW-1185">Reference proteome</keyword>
<gene>
    <name evidence="1" type="primary">tusB</name>
    <name evidence="1" type="ORF">JRV97_08050</name>
</gene>
<dbReference type="Pfam" id="PF04077">
    <property type="entry name" value="DsrH"/>
    <property type="match status" value="1"/>
</dbReference>
<dbReference type="InterPro" id="IPR007215">
    <property type="entry name" value="Sulphur_relay_TusB/DsrH"/>
</dbReference>
<reference evidence="1 2" key="1">
    <citation type="submission" date="2021-02" db="EMBL/GenBank/DDBJ databases">
        <title>Characterization of Marinitoga sp. nov. str. BP5-C20A.</title>
        <authorList>
            <person name="Erauso G."/>
            <person name="Postec A."/>
        </authorList>
    </citation>
    <scope>NUCLEOTIDE SEQUENCE [LARGE SCALE GENOMIC DNA]</scope>
    <source>
        <strain evidence="1 2">BP5-C20A</strain>
    </source>
</reference>
<dbReference type="Proteomes" id="UP001232493">
    <property type="component" value="Chromosome"/>
</dbReference>
<dbReference type="PANTHER" id="PTHR37526:SF1">
    <property type="entry name" value="PROTEIN TUSB"/>
    <property type="match status" value="1"/>
</dbReference>
<evidence type="ECO:0000313" key="2">
    <source>
        <dbReference type="Proteomes" id="UP001232493"/>
    </source>
</evidence>
<proteinExistence type="predicted"/>
<name>A0ABY8PNX9_9BACT</name>
<protein>
    <submittedName>
        <fullName evidence="1">Sulfurtransferase complex subunit TusB</fullName>
    </submittedName>
</protein>
<dbReference type="InterPro" id="IPR027396">
    <property type="entry name" value="DsrEFH-like"/>
</dbReference>
<dbReference type="PANTHER" id="PTHR37526">
    <property type="entry name" value="PROTEIN TUSB"/>
    <property type="match status" value="1"/>
</dbReference>
<dbReference type="Gene3D" id="3.40.1260.10">
    <property type="entry name" value="DsrEFH-like"/>
    <property type="match status" value="1"/>
</dbReference>
<dbReference type="EMBL" id="CP069362">
    <property type="protein sequence ID" value="WGS64320.1"/>
    <property type="molecule type" value="Genomic_DNA"/>
</dbReference>
<accession>A0ABY8PNX9</accession>
<organism evidence="1 2">
    <name type="scientific">Marinitoga aeolica</name>
    <dbReference type="NCBI Taxonomy" id="2809031"/>
    <lineage>
        <taxon>Bacteria</taxon>
        <taxon>Thermotogati</taxon>
        <taxon>Thermotogota</taxon>
        <taxon>Thermotogae</taxon>
        <taxon>Petrotogales</taxon>
        <taxon>Petrotogaceae</taxon>
        <taxon>Marinitoga</taxon>
    </lineage>
</organism>
<dbReference type="RefSeq" id="WP_280997887.1">
    <property type="nucleotide sequence ID" value="NZ_CP069362.1"/>
</dbReference>
<sequence>MALILVKFGIDHPIEKLKIKSAKKDDSIVFIQDGIYWNFENLSELTEGKTYLVKDDFLARGYTEEDANTNLIDYHEFIDLVEKEPKFIG</sequence>